<proteinExistence type="predicted"/>
<dbReference type="Proteomes" id="UP000094068">
    <property type="component" value="Unassembled WGS sequence"/>
</dbReference>
<protein>
    <submittedName>
        <fullName evidence="1">Uncharacterized protein</fullName>
    </submittedName>
</protein>
<gene>
    <name evidence="1" type="ORF">BCR21_06500</name>
</gene>
<sequence length="174" mass="20245">MIKNEKMKKLIENADITDVDEKISVSIKEMQEAFNVSIEKLYDCLILSNEKTNITEEQFLRVVSSYGSLAGYEFANTECRMIDFFDSPLDVIEQYKIGLLYVQCLNNRLLTLTNYKIAYLFSYNDDILTIRFHQKREDGEVFFDTDINKFTEPVGILMSDELSLNIIENSNNTK</sequence>
<name>A0A1E5GGR8_9ENTE</name>
<reference evidence="2" key="1">
    <citation type="submission" date="2016-09" db="EMBL/GenBank/DDBJ databases">
        <authorList>
            <person name="Gulvik C.A."/>
        </authorList>
    </citation>
    <scope>NUCLEOTIDE SEQUENCE [LARGE SCALE GENOMIC DNA]</scope>
    <source>
        <strain evidence="2">DSM 23328</strain>
    </source>
</reference>
<dbReference type="STRING" id="903984.BCR21_06500"/>
<comment type="caution">
    <text evidence="1">The sequence shown here is derived from an EMBL/GenBank/DDBJ whole genome shotgun (WGS) entry which is preliminary data.</text>
</comment>
<evidence type="ECO:0000313" key="1">
    <source>
        <dbReference type="EMBL" id="OEG11879.1"/>
    </source>
</evidence>
<dbReference type="AlphaFoldDB" id="A0A1E5GGR8"/>
<dbReference type="OrthoDB" id="1953806at2"/>
<dbReference type="EMBL" id="MIJZ01000012">
    <property type="protein sequence ID" value="OEG11879.1"/>
    <property type="molecule type" value="Genomic_DNA"/>
</dbReference>
<evidence type="ECO:0000313" key="2">
    <source>
        <dbReference type="Proteomes" id="UP000094068"/>
    </source>
</evidence>
<accession>A0A1E5GGR8</accession>
<dbReference type="RefSeq" id="WP_069645732.1">
    <property type="nucleotide sequence ID" value="NZ_MIJZ01000012.1"/>
</dbReference>
<organism evidence="1 2">
    <name type="scientific">Enterococcus ureasiticus</name>
    <dbReference type="NCBI Taxonomy" id="903984"/>
    <lineage>
        <taxon>Bacteria</taxon>
        <taxon>Bacillati</taxon>
        <taxon>Bacillota</taxon>
        <taxon>Bacilli</taxon>
        <taxon>Lactobacillales</taxon>
        <taxon>Enterococcaceae</taxon>
        <taxon>Enterococcus</taxon>
    </lineage>
</organism>
<keyword evidence="2" id="KW-1185">Reference proteome</keyword>